<gene>
    <name evidence="7" type="ORF">C3B54_111263</name>
</gene>
<evidence type="ECO:0000256" key="4">
    <source>
        <dbReference type="ARBA" id="ARBA00023002"/>
    </source>
</evidence>
<evidence type="ECO:0000256" key="3">
    <source>
        <dbReference type="ARBA" id="ARBA00022833"/>
    </source>
</evidence>
<feature type="domain" description="Enoyl reductase (ER)" evidence="6">
    <location>
        <begin position="7"/>
        <end position="343"/>
    </location>
</feature>
<dbReference type="Pfam" id="PF00107">
    <property type="entry name" value="ADH_zinc_N"/>
    <property type="match status" value="1"/>
</dbReference>
<dbReference type="InterPro" id="IPR011032">
    <property type="entry name" value="GroES-like_sf"/>
</dbReference>
<dbReference type="Proteomes" id="UP000243077">
    <property type="component" value="Chromosome"/>
</dbReference>
<dbReference type="InterPro" id="IPR050129">
    <property type="entry name" value="Zn_alcohol_dh"/>
</dbReference>
<dbReference type="InterPro" id="IPR013149">
    <property type="entry name" value="ADH-like_C"/>
</dbReference>
<protein>
    <submittedName>
        <fullName evidence="7">Zn+2 dependent dehydrogenase</fullName>
    </submittedName>
</protein>
<comment type="cofactor">
    <cofactor evidence="1 5">
        <name>Zn(2+)</name>
        <dbReference type="ChEBI" id="CHEBI:29105"/>
    </cofactor>
</comment>
<dbReference type="OrthoDB" id="9797931at2"/>
<evidence type="ECO:0000313" key="8">
    <source>
        <dbReference type="Proteomes" id="UP000243077"/>
    </source>
</evidence>
<dbReference type="SMART" id="SM00829">
    <property type="entry name" value="PKS_ER"/>
    <property type="match status" value="1"/>
</dbReference>
<evidence type="ECO:0000259" key="6">
    <source>
        <dbReference type="SMART" id="SM00829"/>
    </source>
</evidence>
<evidence type="ECO:0000256" key="1">
    <source>
        <dbReference type="ARBA" id="ARBA00001947"/>
    </source>
</evidence>
<evidence type="ECO:0000256" key="5">
    <source>
        <dbReference type="RuleBase" id="RU361277"/>
    </source>
</evidence>
<dbReference type="Pfam" id="PF08240">
    <property type="entry name" value="ADH_N"/>
    <property type="match status" value="1"/>
</dbReference>
<dbReference type="InterPro" id="IPR013154">
    <property type="entry name" value="ADH-like_N"/>
</dbReference>
<sequence>MKAVRYHSPSDVRVEDVDTPTPGPGELVIRVGANTICGTDLRIVRGLKKKGVIAPRILGHEVAGVIEAIGEGVDAYSPGDTVGICPTYSCGGCYQCQRGRVHLCENALVLGHQTDGGMAEFIRIPARAVADGVVVSYSADLDPAAAALAEPLSCIIHGQRFLNVGVGDTVLVMGGGAIGLLHSALAELSGAHQVILSEPMEFRRNLGSQFGVSLAVDPTQENLEELVLAATNGQGADVVIVCIGIPALVNQAMSLAAKHGRVSLFAGFPAGEMASVDPNLVHYRELTVVGSSNSTVPDYQQAMALLETGRIVVDPLITHRFSLEEYDQAVETISAPDAIKVAIIPTP</sequence>
<dbReference type="InterPro" id="IPR036291">
    <property type="entry name" value="NAD(P)-bd_dom_sf"/>
</dbReference>
<comment type="similarity">
    <text evidence="5">Belongs to the zinc-containing alcohol dehydrogenase family.</text>
</comment>
<keyword evidence="3 5" id="KW-0862">Zinc</keyword>
<dbReference type="PANTHER" id="PTHR43401">
    <property type="entry name" value="L-THREONINE 3-DEHYDROGENASE"/>
    <property type="match status" value="1"/>
</dbReference>
<reference evidence="7 8" key="1">
    <citation type="submission" date="2018-02" db="EMBL/GenBank/DDBJ databases">
        <title>Complete genome of the streamlined marine actinobacterium Pontimonas salivibrio CL-TW6 adapted to coastal planktonic lifestype.</title>
        <authorList>
            <person name="Cho B.C."/>
            <person name="Hardies S.C."/>
            <person name="Jang G.I."/>
            <person name="Hwang C.Y."/>
        </authorList>
    </citation>
    <scope>NUCLEOTIDE SEQUENCE [LARGE SCALE GENOMIC DNA]</scope>
    <source>
        <strain evidence="7 8">CL-TW6</strain>
    </source>
</reference>
<accession>A0A2L2BRA9</accession>
<dbReference type="RefSeq" id="WP_104913721.1">
    <property type="nucleotide sequence ID" value="NZ_CP026923.1"/>
</dbReference>
<name>A0A2L2BRA9_9MICO</name>
<organism evidence="7 8">
    <name type="scientific">Pontimonas salivibrio</name>
    <dbReference type="NCBI Taxonomy" id="1159327"/>
    <lineage>
        <taxon>Bacteria</taxon>
        <taxon>Bacillati</taxon>
        <taxon>Actinomycetota</taxon>
        <taxon>Actinomycetes</taxon>
        <taxon>Micrococcales</taxon>
        <taxon>Microbacteriaceae</taxon>
        <taxon>Pontimonas</taxon>
    </lineage>
</organism>
<dbReference type="Gene3D" id="3.90.180.10">
    <property type="entry name" value="Medium-chain alcohol dehydrogenases, catalytic domain"/>
    <property type="match status" value="1"/>
</dbReference>
<evidence type="ECO:0000313" key="7">
    <source>
        <dbReference type="EMBL" id="AVG24213.1"/>
    </source>
</evidence>
<evidence type="ECO:0000256" key="2">
    <source>
        <dbReference type="ARBA" id="ARBA00022723"/>
    </source>
</evidence>
<dbReference type="Gene3D" id="3.40.50.720">
    <property type="entry name" value="NAD(P)-binding Rossmann-like Domain"/>
    <property type="match status" value="1"/>
</dbReference>
<dbReference type="InterPro" id="IPR020843">
    <property type="entry name" value="ER"/>
</dbReference>
<keyword evidence="2 5" id="KW-0479">Metal-binding</keyword>
<dbReference type="KEGG" id="psai:C3B54_111263"/>
<dbReference type="PANTHER" id="PTHR43401:SF2">
    <property type="entry name" value="L-THREONINE 3-DEHYDROGENASE"/>
    <property type="match status" value="1"/>
</dbReference>
<keyword evidence="8" id="KW-1185">Reference proteome</keyword>
<dbReference type="AlphaFoldDB" id="A0A2L2BRA9"/>
<proteinExistence type="inferred from homology"/>
<dbReference type="SUPFAM" id="SSF50129">
    <property type="entry name" value="GroES-like"/>
    <property type="match status" value="1"/>
</dbReference>
<keyword evidence="4" id="KW-0560">Oxidoreductase</keyword>
<dbReference type="GO" id="GO:0008270">
    <property type="term" value="F:zinc ion binding"/>
    <property type="evidence" value="ECO:0007669"/>
    <property type="project" value="InterPro"/>
</dbReference>
<dbReference type="InterPro" id="IPR002328">
    <property type="entry name" value="ADH_Zn_CS"/>
</dbReference>
<dbReference type="GO" id="GO:0016491">
    <property type="term" value="F:oxidoreductase activity"/>
    <property type="evidence" value="ECO:0007669"/>
    <property type="project" value="UniProtKB-KW"/>
</dbReference>
<dbReference type="SUPFAM" id="SSF51735">
    <property type="entry name" value="NAD(P)-binding Rossmann-fold domains"/>
    <property type="match status" value="1"/>
</dbReference>
<dbReference type="PROSITE" id="PS00059">
    <property type="entry name" value="ADH_ZINC"/>
    <property type="match status" value="1"/>
</dbReference>
<dbReference type="EMBL" id="CP026923">
    <property type="protein sequence ID" value="AVG24213.1"/>
    <property type="molecule type" value="Genomic_DNA"/>
</dbReference>